<comment type="caution">
    <text evidence="2">The sequence shown here is derived from an EMBL/GenBank/DDBJ whole genome shotgun (WGS) entry which is preliminary data.</text>
</comment>
<reference evidence="2 3" key="1">
    <citation type="journal article" date="2015" name="Genome Announc.">
        <title>Expanding the biotechnology potential of lactobacilli through comparative genomics of 213 strains and associated genera.</title>
        <authorList>
            <person name="Sun Z."/>
            <person name="Harris H.M."/>
            <person name="McCann A."/>
            <person name="Guo C."/>
            <person name="Argimon S."/>
            <person name="Zhang W."/>
            <person name="Yang X."/>
            <person name="Jeffery I.B."/>
            <person name="Cooney J.C."/>
            <person name="Kagawa T.F."/>
            <person name="Liu W."/>
            <person name="Song Y."/>
            <person name="Salvetti E."/>
            <person name="Wrobel A."/>
            <person name="Rasinkangas P."/>
            <person name="Parkhill J."/>
            <person name="Rea M.C."/>
            <person name="O'Sullivan O."/>
            <person name="Ritari J."/>
            <person name="Douillard F.P."/>
            <person name="Paul Ross R."/>
            <person name="Yang R."/>
            <person name="Briner A.E."/>
            <person name="Felis G.E."/>
            <person name="de Vos W.M."/>
            <person name="Barrangou R."/>
            <person name="Klaenhammer T.R."/>
            <person name="Caufield P.W."/>
            <person name="Cui Y."/>
            <person name="Zhang H."/>
            <person name="O'Toole P.W."/>
        </authorList>
    </citation>
    <scope>NUCLEOTIDE SEQUENCE [LARGE SCALE GENOMIC DNA]</scope>
    <source>
        <strain evidence="2 3">DSM 15945</strain>
    </source>
</reference>
<dbReference type="InterPro" id="IPR032675">
    <property type="entry name" value="LRR_dom_sf"/>
</dbReference>
<dbReference type="PATRIC" id="fig|1423783.4.peg.1185"/>
<keyword evidence="1" id="KW-0472">Membrane</keyword>
<dbReference type="SUPFAM" id="SSF52058">
    <property type="entry name" value="L domain-like"/>
    <property type="match status" value="1"/>
</dbReference>
<dbReference type="STRING" id="1423783.FC50_GL001143"/>
<proteinExistence type="predicted"/>
<dbReference type="Pfam" id="PF03382">
    <property type="entry name" value="DUF285"/>
    <property type="match status" value="2"/>
</dbReference>
<dbReference type="InterPro" id="IPR005046">
    <property type="entry name" value="DUF285"/>
</dbReference>
<evidence type="ECO:0000256" key="1">
    <source>
        <dbReference type="SAM" id="Phobius"/>
    </source>
</evidence>
<dbReference type="AlphaFoldDB" id="A0A0R1U7A2"/>
<dbReference type="NCBIfam" id="TIGR02167">
    <property type="entry name" value="Liste_lipo_26"/>
    <property type="match status" value="5"/>
</dbReference>
<gene>
    <name evidence="2" type="ORF">FC50_GL001143</name>
</gene>
<accession>A0A0R1U7A2</accession>
<dbReference type="InterPro" id="IPR011889">
    <property type="entry name" value="Liste_lipo_26"/>
</dbReference>
<dbReference type="EMBL" id="AZFJ01000049">
    <property type="protein sequence ID" value="KRL85755.1"/>
    <property type="molecule type" value="Genomic_DNA"/>
</dbReference>
<feature type="transmembrane region" description="Helical" evidence="1">
    <location>
        <begin position="84"/>
        <end position="103"/>
    </location>
</feature>
<keyword evidence="1" id="KW-0812">Transmembrane</keyword>
<evidence type="ECO:0000313" key="3">
    <source>
        <dbReference type="Proteomes" id="UP000051922"/>
    </source>
</evidence>
<feature type="transmembrane region" description="Helical" evidence="1">
    <location>
        <begin position="696"/>
        <end position="717"/>
    </location>
</feature>
<dbReference type="RefSeq" id="WP_054650585.1">
    <property type="nucleotide sequence ID" value="NZ_AZFJ01000049.1"/>
</dbReference>
<name>A0A0R1U7A2_9LACO</name>
<dbReference type="Proteomes" id="UP000051922">
    <property type="component" value="Unassembled WGS sequence"/>
</dbReference>
<dbReference type="Gene3D" id="3.80.10.10">
    <property type="entry name" value="Ribonuclease Inhibitor"/>
    <property type="match status" value="1"/>
</dbReference>
<evidence type="ECO:0000313" key="2">
    <source>
        <dbReference type="EMBL" id="KRL85755.1"/>
    </source>
</evidence>
<keyword evidence="1" id="KW-1133">Transmembrane helix</keyword>
<protein>
    <submittedName>
        <fullName evidence="2">Uncharacterized protein</fullName>
    </submittedName>
</protein>
<sequence>MKIWGTAAFAQMRLIIMRRALPESVLTSPTRDSKPVGTDVDQAESLLVNPLKWLLTIVVGWITAFTVWMAQVGNHGNRVSKRGLVLLILPAFLLGVGLATATASTPTQSVHAASTFNQSAYNASSKKATWYIYTSLTNPAGATAMGGAQAYLDSAGTLHVSGTAPTTALANSIYAASGSSGFKLTDVNAVSFEGPTVFIDKSLGLFQRFTNLQKITGLSNVDVSRMTTMDYLFSSHSSNTTSSTNTNALLTTIEGTSNWDTSNVTSMQWTFEDQPNLTSVDGIQNWNTSKVTSMASLFYMDSSLSTMPDLSGWNTSKVTDTSYAFGNMSALTNIDSVLNWKMQSNTNIQGMFQNDSKLTFGGRLNWDTSAVTNFADVFWNDTAITSLDLSNWNVAKGDDFSQMFRAMTGLTSLDISGWQPTSATELGFMFYGDAKLTSLPGIDGWTLGNAVNLTSMFQGMSSVTDLPVSKWQLLANGKTNITNIFWGDNALTKLDLSGWTISGAYGASDKVFPTYVYSSSTLQSQLKSITFGSGWTGKVVLPQFQLNASQYGPWRGEKHDKANVAGVGTATETYTPPSTAADRVETFRFAYDIIAKIVNSQGQAMTLADVPVTVTGSDGSKVMSGNTGADGTVTLAMNSTGGDYTASLGTLPGGYDASVDTATAKIDGADVEVTFVVDEQNDADLINQYPHAGGHGTFLTVVAGVLAVVLGTTGMVVRRRV</sequence>
<keyword evidence="3" id="KW-1185">Reference proteome</keyword>
<organism evidence="2 3">
    <name type="scientific">Lacticaseibacillus pantheris DSM 15945 = JCM 12539 = NBRC 106106</name>
    <dbReference type="NCBI Taxonomy" id="1423783"/>
    <lineage>
        <taxon>Bacteria</taxon>
        <taxon>Bacillati</taxon>
        <taxon>Bacillota</taxon>
        <taxon>Bacilli</taxon>
        <taxon>Lactobacillales</taxon>
        <taxon>Lactobacillaceae</taxon>
        <taxon>Lacticaseibacillus</taxon>
    </lineage>
</organism>
<feature type="transmembrane region" description="Helical" evidence="1">
    <location>
        <begin position="53"/>
        <end position="72"/>
    </location>
</feature>